<evidence type="ECO:0000313" key="2">
    <source>
        <dbReference type="Proteomes" id="UP001055811"/>
    </source>
</evidence>
<reference evidence="2" key="1">
    <citation type="journal article" date="2022" name="Mol. Ecol. Resour.">
        <title>The genomes of chicory, endive, great burdock and yacon provide insights into Asteraceae palaeo-polyploidization history and plant inulin production.</title>
        <authorList>
            <person name="Fan W."/>
            <person name="Wang S."/>
            <person name="Wang H."/>
            <person name="Wang A."/>
            <person name="Jiang F."/>
            <person name="Liu H."/>
            <person name="Zhao H."/>
            <person name="Xu D."/>
            <person name="Zhang Y."/>
        </authorList>
    </citation>
    <scope>NUCLEOTIDE SEQUENCE [LARGE SCALE GENOMIC DNA]</scope>
    <source>
        <strain evidence="2">cv. Punajuju</strain>
    </source>
</reference>
<proteinExistence type="predicted"/>
<name>A0ACB8ZR23_CICIN</name>
<evidence type="ECO:0000313" key="1">
    <source>
        <dbReference type="EMBL" id="KAI3700462.1"/>
    </source>
</evidence>
<gene>
    <name evidence="1" type="ORF">L2E82_45092</name>
</gene>
<keyword evidence="2" id="KW-1185">Reference proteome</keyword>
<reference evidence="1 2" key="2">
    <citation type="journal article" date="2022" name="Mol. Ecol. Resour.">
        <title>The genomes of chicory, endive, great burdock and yacon provide insights into Asteraceae paleo-polyploidization history and plant inulin production.</title>
        <authorList>
            <person name="Fan W."/>
            <person name="Wang S."/>
            <person name="Wang H."/>
            <person name="Wang A."/>
            <person name="Jiang F."/>
            <person name="Liu H."/>
            <person name="Zhao H."/>
            <person name="Xu D."/>
            <person name="Zhang Y."/>
        </authorList>
    </citation>
    <scope>NUCLEOTIDE SEQUENCE [LARGE SCALE GENOMIC DNA]</scope>
    <source>
        <strain evidence="2">cv. Punajuju</strain>
        <tissue evidence="1">Leaves</tissue>
    </source>
</reference>
<dbReference type="Proteomes" id="UP001055811">
    <property type="component" value="Linkage Group LG08"/>
</dbReference>
<accession>A0ACB8ZR23</accession>
<organism evidence="1 2">
    <name type="scientific">Cichorium intybus</name>
    <name type="common">Chicory</name>
    <dbReference type="NCBI Taxonomy" id="13427"/>
    <lineage>
        <taxon>Eukaryota</taxon>
        <taxon>Viridiplantae</taxon>
        <taxon>Streptophyta</taxon>
        <taxon>Embryophyta</taxon>
        <taxon>Tracheophyta</taxon>
        <taxon>Spermatophyta</taxon>
        <taxon>Magnoliopsida</taxon>
        <taxon>eudicotyledons</taxon>
        <taxon>Gunneridae</taxon>
        <taxon>Pentapetalae</taxon>
        <taxon>asterids</taxon>
        <taxon>campanulids</taxon>
        <taxon>Asterales</taxon>
        <taxon>Asteraceae</taxon>
        <taxon>Cichorioideae</taxon>
        <taxon>Cichorieae</taxon>
        <taxon>Cichoriinae</taxon>
        <taxon>Cichorium</taxon>
    </lineage>
</organism>
<protein>
    <submittedName>
        <fullName evidence="1">Uncharacterized protein</fullName>
    </submittedName>
</protein>
<dbReference type="EMBL" id="CM042016">
    <property type="protein sequence ID" value="KAI3700462.1"/>
    <property type="molecule type" value="Genomic_DNA"/>
</dbReference>
<comment type="caution">
    <text evidence="1">The sequence shown here is derived from an EMBL/GenBank/DDBJ whole genome shotgun (WGS) entry which is preliminary data.</text>
</comment>
<sequence length="495" mass="55332">MMMRSYCKRIRFGRQSLLHSRFSYTPKTSTPSSHQLPQSIPCAANIQPSSSSFSGHRYATESSSRRVKDENNTKLVDLEIISTGNIKPAYPTPDHLRTFNLSIIDQLFFDSDTPTILFLPNTDNIRLSDVITIRSGRLKESLSELLTLYYPFAGEIMDNFHIECNDRGVYFVEARVNQTLEEFLHQPDDQKVNIFNCGGIGLCTNLSHKIVDGTTYFTFMKAWAAAARSDSSAIISPCLVASDIFPNNPFIKQWPSKLWTTKLPCTKRFVFDSMALASLKAESLSNATPASRGLTRTEVSAAVVWKAAAKAASTLRPFSPESPHALFTFVNLRKRASPPLPNELIGNVISAGTAICFPNKQPDLATLMGEVRESLSKLNSDYVESLKREKGHETFIGFQKMINDLIEKMDEEDCLFATSLLNAGIYQIDFGWGKPIWFYHMNPGCSRIVSLNDVKKGGGVEAIVSLSQEEMEIFERDPEILSYATVNPSPLKFLN</sequence>